<dbReference type="PANTHER" id="PTHR48207">
    <property type="entry name" value="SUCCINATE--HYDROXYMETHYLGLUTARATE COA-TRANSFERASE"/>
    <property type="match status" value="1"/>
</dbReference>
<dbReference type="PANTHER" id="PTHR48207:SF4">
    <property type="entry name" value="BLL6097 PROTEIN"/>
    <property type="match status" value="1"/>
</dbReference>
<dbReference type="AlphaFoldDB" id="A0A4R1HSD9"/>
<dbReference type="SUPFAM" id="SSF89796">
    <property type="entry name" value="CoA-transferase family III (CaiB/BaiF)"/>
    <property type="match status" value="1"/>
</dbReference>
<sequence>MNSPLDGVRVVDLTTTFLGPYTTMLMARMGADVVKVETHDGDVLRHVGSGRHPGMGPIFLAANHGKRSVALDLKSPGGRDAMRCLLAGADVFVTNMRPQAVARLGLGPDELCSADERLVYVALRGFGEGGPYRDRAAYDDVVQAASGLAGLQGGAGDPDYVRSVVADKTVGVMGLAAVNAALFARERSGRGGFTEVPMFETMTSFVLLEQQNARVLDPDAPTGYARTASPHRRPYRTADGHLGVVVYTDKQWLAFFDLIGRADLASDPRFATITDRTRHIDELYGLLADEMPARTTDEWVSVLEPLGIPAQPVLTPDDLFDDPHLAAVGMFEQVTHPSEGDLTLPRLPLSFGDGTHAPAVRGAPRLGEHGDEVLREAGMSDEQIARLRADGVLGA</sequence>
<dbReference type="Gene3D" id="3.30.1540.10">
    <property type="entry name" value="formyl-coa transferase, domain 3"/>
    <property type="match status" value="1"/>
</dbReference>
<proteinExistence type="predicted"/>
<dbReference type="Proteomes" id="UP000295560">
    <property type="component" value="Unassembled WGS sequence"/>
</dbReference>
<keyword evidence="1 2" id="KW-0808">Transferase</keyword>
<keyword evidence="3" id="KW-1185">Reference proteome</keyword>
<dbReference type="InterPro" id="IPR003673">
    <property type="entry name" value="CoA-Trfase_fam_III"/>
</dbReference>
<dbReference type="GO" id="GO:0008410">
    <property type="term" value="F:CoA-transferase activity"/>
    <property type="evidence" value="ECO:0007669"/>
    <property type="project" value="TreeGrafter"/>
</dbReference>
<name>A0A4R1HSD9_PSEEN</name>
<comment type="caution">
    <text evidence="2">The sequence shown here is derived from an EMBL/GenBank/DDBJ whole genome shotgun (WGS) entry which is preliminary data.</text>
</comment>
<dbReference type="OrthoDB" id="9797653at2"/>
<evidence type="ECO:0000313" key="3">
    <source>
        <dbReference type="Proteomes" id="UP000295560"/>
    </source>
</evidence>
<dbReference type="EMBL" id="SMFZ01000001">
    <property type="protein sequence ID" value="TCK25564.1"/>
    <property type="molecule type" value="Genomic_DNA"/>
</dbReference>
<organism evidence="2 3">
    <name type="scientific">Pseudonocardia endophytica</name>
    <dbReference type="NCBI Taxonomy" id="401976"/>
    <lineage>
        <taxon>Bacteria</taxon>
        <taxon>Bacillati</taxon>
        <taxon>Actinomycetota</taxon>
        <taxon>Actinomycetes</taxon>
        <taxon>Pseudonocardiales</taxon>
        <taxon>Pseudonocardiaceae</taxon>
        <taxon>Pseudonocardia</taxon>
    </lineage>
</organism>
<dbReference type="InterPro" id="IPR023606">
    <property type="entry name" value="CoA-Trfase_III_dom_1_sf"/>
</dbReference>
<protein>
    <submittedName>
        <fullName evidence="2">Crotonobetainyl-CoA:carnitine CoA-transferase CaiB-like acyl-CoA transferase</fullName>
    </submittedName>
</protein>
<evidence type="ECO:0000313" key="2">
    <source>
        <dbReference type="EMBL" id="TCK25564.1"/>
    </source>
</evidence>
<evidence type="ECO:0000256" key="1">
    <source>
        <dbReference type="ARBA" id="ARBA00022679"/>
    </source>
</evidence>
<dbReference type="InterPro" id="IPR044855">
    <property type="entry name" value="CoA-Trfase_III_dom3_sf"/>
</dbReference>
<dbReference type="InterPro" id="IPR050483">
    <property type="entry name" value="CoA-transferase_III_domain"/>
</dbReference>
<reference evidence="2 3" key="1">
    <citation type="submission" date="2019-03" db="EMBL/GenBank/DDBJ databases">
        <title>Sequencing the genomes of 1000 actinobacteria strains.</title>
        <authorList>
            <person name="Klenk H.-P."/>
        </authorList>
    </citation>
    <scope>NUCLEOTIDE SEQUENCE [LARGE SCALE GENOMIC DNA]</scope>
    <source>
        <strain evidence="2 3">DSM 44969</strain>
    </source>
</reference>
<dbReference type="RefSeq" id="WP_132421892.1">
    <property type="nucleotide sequence ID" value="NZ_SMFZ01000001.1"/>
</dbReference>
<accession>A0A4R1HSD9</accession>
<dbReference type="Pfam" id="PF02515">
    <property type="entry name" value="CoA_transf_3"/>
    <property type="match status" value="1"/>
</dbReference>
<gene>
    <name evidence="2" type="ORF">EV378_1377</name>
</gene>
<dbReference type="Gene3D" id="3.40.50.10540">
    <property type="entry name" value="Crotonobetainyl-coa:carnitine coa-transferase, domain 1"/>
    <property type="match status" value="1"/>
</dbReference>